<dbReference type="InterPro" id="IPR055148">
    <property type="entry name" value="ZW10_C_2"/>
</dbReference>
<accession>A0A1J1IUN4</accession>
<organism evidence="3 4">
    <name type="scientific">Clunio marinus</name>
    <dbReference type="NCBI Taxonomy" id="568069"/>
    <lineage>
        <taxon>Eukaryota</taxon>
        <taxon>Metazoa</taxon>
        <taxon>Ecdysozoa</taxon>
        <taxon>Arthropoda</taxon>
        <taxon>Hexapoda</taxon>
        <taxon>Insecta</taxon>
        <taxon>Pterygota</taxon>
        <taxon>Neoptera</taxon>
        <taxon>Endopterygota</taxon>
        <taxon>Diptera</taxon>
        <taxon>Nematocera</taxon>
        <taxon>Chironomoidea</taxon>
        <taxon>Chironomidae</taxon>
        <taxon>Clunio</taxon>
    </lineage>
</organism>
<dbReference type="Pfam" id="PF20666">
    <property type="entry name" value="ZW10_C"/>
    <property type="match status" value="1"/>
</dbReference>
<dbReference type="Gene3D" id="1.10.357.150">
    <property type="match status" value="1"/>
</dbReference>
<dbReference type="GO" id="GO:0005737">
    <property type="term" value="C:cytoplasm"/>
    <property type="evidence" value="ECO:0007669"/>
    <property type="project" value="GOC"/>
</dbReference>
<gene>
    <name evidence="3" type="primary">putative Centromere</name>
    <name evidence="3" type="synonym">kinetochore protein zw10</name>
    <name evidence="3" type="ORF">CLUMA_CG017017</name>
</gene>
<dbReference type="GO" id="GO:1990423">
    <property type="term" value="C:RZZ complex"/>
    <property type="evidence" value="ECO:0007669"/>
    <property type="project" value="TreeGrafter"/>
</dbReference>
<dbReference type="GO" id="GO:0007094">
    <property type="term" value="P:mitotic spindle assembly checkpoint signaling"/>
    <property type="evidence" value="ECO:0007669"/>
    <property type="project" value="TreeGrafter"/>
</dbReference>
<dbReference type="Pfam" id="PF22766">
    <property type="entry name" value="ZW10_C2"/>
    <property type="match status" value="1"/>
</dbReference>
<reference evidence="3 4" key="1">
    <citation type="submission" date="2015-04" db="EMBL/GenBank/DDBJ databases">
        <authorList>
            <person name="Syromyatnikov M.Y."/>
            <person name="Popov V.N."/>
        </authorList>
    </citation>
    <scope>NUCLEOTIDE SEQUENCE [LARGE SCALE GENOMIC DNA]</scope>
</reference>
<dbReference type="EMBL" id="CVRI01000060">
    <property type="protein sequence ID" value="CRL03895.1"/>
    <property type="molecule type" value="Genomic_DNA"/>
</dbReference>
<evidence type="ECO:0000259" key="2">
    <source>
        <dbReference type="Pfam" id="PF22766"/>
    </source>
</evidence>
<feature type="domain" description="Centromere/kinetochore protein zw10 C-terminal" evidence="1">
    <location>
        <begin position="410"/>
        <end position="529"/>
    </location>
</feature>
<protein>
    <submittedName>
        <fullName evidence="3">CLUMA_CG017017, isoform A</fullName>
    </submittedName>
</protein>
<dbReference type="GO" id="GO:0006888">
    <property type="term" value="P:endoplasmic reticulum to Golgi vesicle-mediated transport"/>
    <property type="evidence" value="ECO:0007669"/>
    <property type="project" value="TreeGrafter"/>
</dbReference>
<dbReference type="PANTHER" id="PTHR12205:SF0">
    <property type="entry name" value="CENTROMERE_KINETOCHORE PROTEIN ZW10 HOMOLOG"/>
    <property type="match status" value="1"/>
</dbReference>
<dbReference type="InterPro" id="IPR048343">
    <property type="entry name" value="ZW10_C"/>
</dbReference>
<sequence length="693" mass="80593">MSLIQKIVDLVERNENADARKNILKLNKDIKSYRDKVRQYIASNYADFLPSVINNEVLLEEGKYHETQLLNLRESLSDGSKSMYQANDEISRLVEELEVVNMKLNTSMKLMKIDGLLEKIKLYNESGRYTEINHLLNAILLIVNDPEENIIRRLDIYNNLKSRLTQERENMLKNLEARFKSFVDMKEKSFLKNRLITMTITKNTSSLIECVNSIVDSDYEFNPVVNFFMKKIFEAVVSRPISLEINDSDSEIKMTLSYSIEPVTDDLRPNYSVVFKNLRSVLQYLNNMNVQLQNEEFLLTHIFRNHQKEFLDIIFTNCLMHSVPKTFEEKNQSTISSDISEMSEFLKEINFCSNNEEDSLERYSDKIDELFYNQFTKNIQTSASEILKRDLHDMIHISEDTTLSTTTPLTFPRSMVSKSTLELIRLLEKILNQAKTATDKGDEKKNLMLSIRKIIENYAFTVQIHHSKFMSKIPQQSALFYNNCMYVSNWVTNCIEVKNYEMEQAVHDLQQQGWEVLECQIAKQKIQLLEILGDFDPSKCLNEILPEHFKPIRQCLRQMELLKNVWQTILPSDLYNKTMAGLLDIISKDLTKKVTTMEDISTILANALVDLIKTVDEKGQALFEADTSVFVIVTSWQTMLHLQFILDASLVDITNSWKSKEITQSFKAEEVKRLIRALFQNTDRRANALSSIV</sequence>
<dbReference type="Proteomes" id="UP000183832">
    <property type="component" value="Unassembled WGS sequence"/>
</dbReference>
<evidence type="ECO:0000259" key="1">
    <source>
        <dbReference type="Pfam" id="PF20666"/>
    </source>
</evidence>
<name>A0A1J1IUN4_9DIPT</name>
<dbReference type="STRING" id="568069.A0A1J1IUN4"/>
<dbReference type="OrthoDB" id="534815at2759"/>
<evidence type="ECO:0000313" key="4">
    <source>
        <dbReference type="Proteomes" id="UP000183832"/>
    </source>
</evidence>
<dbReference type="InterPro" id="IPR046362">
    <property type="entry name" value="Zw10/DSL1_C_sf"/>
</dbReference>
<proteinExistence type="predicted"/>
<evidence type="ECO:0000313" key="3">
    <source>
        <dbReference type="EMBL" id="CRL03895.1"/>
    </source>
</evidence>
<keyword evidence="4" id="KW-1185">Reference proteome</keyword>
<dbReference type="PANTHER" id="PTHR12205">
    <property type="entry name" value="CENTROMERE/KINETOCHORE PROTEIN ZW10"/>
    <property type="match status" value="1"/>
</dbReference>
<feature type="domain" description="ZW10 C-terminal helical" evidence="2">
    <location>
        <begin position="551"/>
        <end position="692"/>
    </location>
</feature>
<dbReference type="AlphaFoldDB" id="A0A1J1IUN4"/>